<dbReference type="CDD" id="cd02199">
    <property type="entry name" value="YjgF_YER057c_UK114_like_1"/>
    <property type="match status" value="1"/>
</dbReference>
<keyword evidence="3" id="KW-1185">Reference proteome</keyword>
<dbReference type="RefSeq" id="WP_079413009.1">
    <property type="nucleotide sequence ID" value="NZ_MBTG01000012.1"/>
</dbReference>
<dbReference type="Gene3D" id="3.30.1330.40">
    <property type="entry name" value="RutC-like"/>
    <property type="match status" value="1"/>
</dbReference>
<evidence type="ECO:0000313" key="2">
    <source>
        <dbReference type="EMBL" id="OPH57622.1"/>
    </source>
</evidence>
<gene>
    <name evidence="2" type="ORF">BC351_03630</name>
</gene>
<dbReference type="OrthoDB" id="9806350at2"/>
<dbReference type="Pfam" id="PF14588">
    <property type="entry name" value="YjgF_endoribonc"/>
    <property type="match status" value="1"/>
</dbReference>
<dbReference type="PANTHER" id="PTHR43760">
    <property type="entry name" value="ENDORIBONUCLEASE-RELATED"/>
    <property type="match status" value="1"/>
</dbReference>
<dbReference type="STRING" id="1469647.BC351_03630"/>
<evidence type="ECO:0000313" key="3">
    <source>
        <dbReference type="Proteomes" id="UP000190626"/>
    </source>
</evidence>
<dbReference type="SUPFAM" id="SSF55298">
    <property type="entry name" value="YjgF-like"/>
    <property type="match status" value="1"/>
</dbReference>
<dbReference type="EMBL" id="MBTG01000012">
    <property type="protein sequence ID" value="OPH57622.1"/>
    <property type="molecule type" value="Genomic_DNA"/>
</dbReference>
<evidence type="ECO:0000259" key="1">
    <source>
        <dbReference type="Pfam" id="PF14588"/>
    </source>
</evidence>
<feature type="domain" description="Endoribonuclease L-PSP/chorismate mutase-like" evidence="1">
    <location>
        <begin position="6"/>
        <end position="131"/>
    </location>
</feature>
<accession>A0A1V4HK43</accession>
<dbReference type="InterPro" id="IPR013813">
    <property type="entry name" value="Endoribo_LPSP/chorism_mut-like"/>
</dbReference>
<comment type="caution">
    <text evidence="2">The sequence shown here is derived from an EMBL/GenBank/DDBJ whole genome shotgun (WGS) entry which is preliminary data.</text>
</comment>
<reference evidence="3" key="1">
    <citation type="submission" date="2016-07" db="EMBL/GenBank/DDBJ databases">
        <authorList>
            <person name="Florea S."/>
            <person name="Webb J.S."/>
            <person name="Jaromczyk J."/>
            <person name="Schardl C.L."/>
        </authorList>
    </citation>
    <scope>NUCLEOTIDE SEQUENCE [LARGE SCALE GENOMIC DNA]</scope>
    <source>
        <strain evidence="3">CY1</strain>
    </source>
</reference>
<dbReference type="AlphaFoldDB" id="A0A1V4HK43"/>
<dbReference type="InterPro" id="IPR035959">
    <property type="entry name" value="RutC-like_sf"/>
</dbReference>
<proteinExistence type="predicted"/>
<protein>
    <recommendedName>
        <fullName evidence="1">Endoribonuclease L-PSP/chorismate mutase-like domain-containing protein</fullName>
    </recommendedName>
</protein>
<name>A0A1V4HK43_9BACL</name>
<sequence length="149" mass="16374">MIDHVEQRLERLGIVLPSRSEPAANYSNYVKSHSYLFVSGKGPSGSPRGKLGQDYSTEAGYHFARSAGIEILAVIKEAMGRLDQVKRVVKIQGFVNATDLYEEHHLVLNGCSDLLCEVFGEQGVHSRSVMGANSLRGNLPVIIESIFEI</sequence>
<organism evidence="2 3">
    <name type="scientific">Paenibacillus ferrarius</name>
    <dbReference type="NCBI Taxonomy" id="1469647"/>
    <lineage>
        <taxon>Bacteria</taxon>
        <taxon>Bacillati</taxon>
        <taxon>Bacillota</taxon>
        <taxon>Bacilli</taxon>
        <taxon>Bacillales</taxon>
        <taxon>Paenibacillaceae</taxon>
        <taxon>Paenibacillus</taxon>
    </lineage>
</organism>
<dbReference type="PANTHER" id="PTHR43760:SF1">
    <property type="entry name" value="ENDORIBONUCLEASE L-PSP_CHORISMATE MUTASE-LIKE DOMAIN-CONTAINING PROTEIN"/>
    <property type="match status" value="1"/>
</dbReference>
<dbReference type="Proteomes" id="UP000190626">
    <property type="component" value="Unassembled WGS sequence"/>
</dbReference>